<keyword evidence="1" id="KW-0732">Signal</keyword>
<organism evidence="2 3">
    <name type="scientific">Cichlidogyrus casuarinus</name>
    <dbReference type="NCBI Taxonomy" id="1844966"/>
    <lineage>
        <taxon>Eukaryota</taxon>
        <taxon>Metazoa</taxon>
        <taxon>Spiralia</taxon>
        <taxon>Lophotrochozoa</taxon>
        <taxon>Platyhelminthes</taxon>
        <taxon>Monogenea</taxon>
        <taxon>Monopisthocotylea</taxon>
        <taxon>Dactylogyridea</taxon>
        <taxon>Ancyrocephalidae</taxon>
        <taxon>Cichlidogyrus</taxon>
    </lineage>
</organism>
<dbReference type="AlphaFoldDB" id="A0ABD2PNC7"/>
<proteinExistence type="predicted"/>
<feature type="signal peptide" evidence="1">
    <location>
        <begin position="1"/>
        <end position="25"/>
    </location>
</feature>
<dbReference type="Proteomes" id="UP001626550">
    <property type="component" value="Unassembled WGS sequence"/>
</dbReference>
<evidence type="ECO:0000256" key="1">
    <source>
        <dbReference type="SAM" id="SignalP"/>
    </source>
</evidence>
<evidence type="ECO:0000313" key="3">
    <source>
        <dbReference type="Proteomes" id="UP001626550"/>
    </source>
</evidence>
<comment type="caution">
    <text evidence="2">The sequence shown here is derived from an EMBL/GenBank/DDBJ whole genome shotgun (WGS) entry which is preliminary data.</text>
</comment>
<feature type="chain" id="PRO_5044859360" description="ZP domain-containing protein" evidence="1">
    <location>
        <begin position="26"/>
        <end position="362"/>
    </location>
</feature>
<sequence>MNYRNATRLSLLHFLLLLQLFDTYAFTPLKGNVTEEEEKRCQLQAEFMETTDSTQIKLTTKAISSDTFSLFLDYDGLENILTLGDSDQETIYDFGRHLPCTYIFFKLQCNFPKSKSVRNVNGKWESNSTLSNGDCVKLCVVPVTKHHIDLKIQEVWPALYRVQVKTKESDMFCNMNICSDGDCRESKHVDFVPYGRPWRRYSSDHQSNTERFTRKLGILEIKSTGSDYKNTFKKIKPIQFNLENEKSNIEKNFVLDPELDHELNMVNKMRIKKIEVGCVVSLPELGREELDIEVMSCDDGGKVCAIQLVPKLVYSSHVFPFSNFEIRVTKHENMYAKKHLSESSIKVIDCELQKNAKLGKLL</sequence>
<name>A0ABD2PNC7_9PLAT</name>
<evidence type="ECO:0000313" key="2">
    <source>
        <dbReference type="EMBL" id="KAL3307916.1"/>
    </source>
</evidence>
<gene>
    <name evidence="2" type="ORF">Ciccas_013559</name>
</gene>
<accession>A0ABD2PNC7</accession>
<dbReference type="EMBL" id="JBJKFK010006215">
    <property type="protein sequence ID" value="KAL3307916.1"/>
    <property type="molecule type" value="Genomic_DNA"/>
</dbReference>
<reference evidence="2 3" key="1">
    <citation type="submission" date="2024-11" db="EMBL/GenBank/DDBJ databases">
        <title>Adaptive evolution of stress response genes in parasites aligns with host niche diversity.</title>
        <authorList>
            <person name="Hahn C."/>
            <person name="Resl P."/>
        </authorList>
    </citation>
    <scope>NUCLEOTIDE SEQUENCE [LARGE SCALE GENOMIC DNA]</scope>
    <source>
        <strain evidence="2">EGGRZ-B1_66</strain>
        <tissue evidence="2">Body</tissue>
    </source>
</reference>
<protein>
    <recommendedName>
        <fullName evidence="4">ZP domain-containing protein</fullName>
    </recommendedName>
</protein>
<keyword evidence="3" id="KW-1185">Reference proteome</keyword>
<evidence type="ECO:0008006" key="4">
    <source>
        <dbReference type="Google" id="ProtNLM"/>
    </source>
</evidence>